<comment type="caution">
    <text evidence="1">The sequence shown here is derived from an EMBL/GenBank/DDBJ whole genome shotgun (WGS) entry which is preliminary data.</text>
</comment>
<dbReference type="SUPFAM" id="SSF52540">
    <property type="entry name" value="P-loop containing nucleoside triphosphate hydrolases"/>
    <property type="match status" value="1"/>
</dbReference>
<keyword evidence="2" id="KW-1185">Reference proteome</keyword>
<gene>
    <name evidence="1" type="ORF">OL233_10355</name>
</gene>
<organism evidence="1 2">
    <name type="scientific">Vagococcus proximus</name>
    <dbReference type="NCBI Taxonomy" id="2991417"/>
    <lineage>
        <taxon>Bacteria</taxon>
        <taxon>Bacillati</taxon>
        <taxon>Bacillota</taxon>
        <taxon>Bacilli</taxon>
        <taxon>Lactobacillales</taxon>
        <taxon>Enterococcaceae</taxon>
        <taxon>Vagococcus</taxon>
    </lineage>
</organism>
<dbReference type="CDD" id="cd02019">
    <property type="entry name" value="NK"/>
    <property type="match status" value="1"/>
</dbReference>
<protein>
    <submittedName>
        <fullName evidence="1">DNA topology modulation protein FlaR</fullName>
    </submittedName>
</protein>
<accession>A0ABT5X3V3</accession>
<dbReference type="InterPro" id="IPR027417">
    <property type="entry name" value="P-loop_NTPase"/>
</dbReference>
<proteinExistence type="predicted"/>
<sequence>MKVSIMGYSGSGKSTLAKEVAKTYKCGALHLDTVQFLENWEVRPLEESQKIVAEFLEQDSWVIDGNYSNFYLVKRLEDSERIVLLLFSRWASLRRATARYLKYRGKTRPDMAEGCEEKLDAEFIWWLLYRGRDKKRRQFFKDIRENYSDKVVIIKNQRQLDMFYRELESK</sequence>
<dbReference type="InterPro" id="IPR052922">
    <property type="entry name" value="Cytidylate_Kinase-2"/>
</dbReference>
<dbReference type="RefSeq" id="WP_275472234.1">
    <property type="nucleotide sequence ID" value="NZ_JAPDSH010000009.1"/>
</dbReference>
<dbReference type="PANTHER" id="PTHR37816">
    <property type="entry name" value="YALI0E33011P"/>
    <property type="match status" value="1"/>
</dbReference>
<evidence type="ECO:0000313" key="1">
    <source>
        <dbReference type="EMBL" id="MDF0480681.1"/>
    </source>
</evidence>
<dbReference type="Gene3D" id="3.40.50.300">
    <property type="entry name" value="P-loop containing nucleotide triphosphate hydrolases"/>
    <property type="match status" value="1"/>
</dbReference>
<dbReference type="EMBL" id="JAPDSH010000009">
    <property type="protein sequence ID" value="MDF0480681.1"/>
    <property type="molecule type" value="Genomic_DNA"/>
</dbReference>
<name>A0ABT5X3V3_9ENTE</name>
<evidence type="ECO:0000313" key="2">
    <source>
        <dbReference type="Proteomes" id="UP001147148"/>
    </source>
</evidence>
<reference evidence="1" key="1">
    <citation type="submission" date="2022-10" db="EMBL/GenBank/DDBJ databases">
        <title>Vagococcus sp. isolated from poultry meat.</title>
        <authorList>
            <person name="Johansson P."/>
            <person name="Bjorkroth J."/>
        </authorList>
    </citation>
    <scope>NUCLEOTIDE SEQUENCE</scope>
    <source>
        <strain evidence="1">PNs007</strain>
    </source>
</reference>
<dbReference type="Proteomes" id="UP001147148">
    <property type="component" value="Unassembled WGS sequence"/>
</dbReference>
<dbReference type="PANTHER" id="PTHR37816:SF3">
    <property type="entry name" value="MODULATES DNA TOPOLOGY"/>
    <property type="match status" value="1"/>
</dbReference>